<dbReference type="RefSeq" id="XP_069213645.1">
    <property type="nucleotide sequence ID" value="XM_069350101.1"/>
</dbReference>
<sequence length="557" mass="62557">MPSPVTSPNTHDQAEWLEPSPTGGEFSVPMGKMTNAKPYLITVPVLDHRAKGVAVEVHPHPGVGTGRPLAAVKAGHEALAALLINLKRRATAWQLAHALFIQGLGKTEEHLRAFEFERIIETLDNLVEISHELADLDETVNDPSLSEWDAKALDLLAHRDGFLHVFLDEFAVLEGEVDTLDAWYIDWGSAGESPAHEAALLAHRQAKDHVAKFFAWHTSVESQVVEPYRPGVLYLLTLPPWSPPTSSITIPQQQSGHVHDVGDIEVFQSPSDMALVVFSILVLLKTLSHAIHTTHHSTMNTRARTQAQPPEGTRAPAPKRTPTPSPPSSNIMMDGYDGLVVPITPGQPYRVPIPLLPNRANYTSPMTIDFHVDEISFMTPRDKHQLKRGHRALLSRFQAVQARLDAWKRRVVAYRLQRVRGHDDRAQCLDHVQGFFDQLGHLAPQYRRWDLAALDDTDRLREIIPPDNYADAIFYHNGVLKNARSDAYCLAIYTVVRDLAGYVETLEDYNLFPKSLRECVEFTAFRDSVAELWWWLQEAWELNPSRRGSVSSLTLAR</sequence>
<evidence type="ECO:0000313" key="2">
    <source>
        <dbReference type="EMBL" id="KAL1413701.1"/>
    </source>
</evidence>
<reference evidence="2 3" key="1">
    <citation type="submission" date="2023-08" db="EMBL/GenBank/DDBJ databases">
        <title>Annotated Genome Sequence of Vanrija albida AlHP1.</title>
        <authorList>
            <person name="Herzog R."/>
        </authorList>
    </citation>
    <scope>NUCLEOTIDE SEQUENCE [LARGE SCALE GENOMIC DNA]</scope>
    <source>
        <strain evidence="2 3">AlHP1</strain>
    </source>
</reference>
<protein>
    <submittedName>
        <fullName evidence="2">Uncharacterized protein</fullName>
    </submittedName>
</protein>
<dbReference type="EMBL" id="JBBXJM010000001">
    <property type="protein sequence ID" value="KAL1413701.1"/>
    <property type="molecule type" value="Genomic_DNA"/>
</dbReference>
<feature type="region of interest" description="Disordered" evidence="1">
    <location>
        <begin position="294"/>
        <end position="332"/>
    </location>
</feature>
<feature type="compositionally biased region" description="Polar residues" evidence="1">
    <location>
        <begin position="1"/>
        <end position="11"/>
    </location>
</feature>
<feature type="region of interest" description="Disordered" evidence="1">
    <location>
        <begin position="1"/>
        <end position="28"/>
    </location>
</feature>
<organism evidence="2 3">
    <name type="scientific">Vanrija albida</name>
    <dbReference type="NCBI Taxonomy" id="181172"/>
    <lineage>
        <taxon>Eukaryota</taxon>
        <taxon>Fungi</taxon>
        <taxon>Dikarya</taxon>
        <taxon>Basidiomycota</taxon>
        <taxon>Agaricomycotina</taxon>
        <taxon>Tremellomycetes</taxon>
        <taxon>Trichosporonales</taxon>
        <taxon>Trichosporonaceae</taxon>
        <taxon>Vanrija</taxon>
    </lineage>
</organism>
<accession>A0ABR3QH52</accession>
<name>A0ABR3QH52_9TREE</name>
<feature type="compositionally biased region" description="Polar residues" evidence="1">
    <location>
        <begin position="296"/>
        <end position="308"/>
    </location>
</feature>
<gene>
    <name evidence="2" type="ORF">Q8F55_001483</name>
</gene>
<dbReference type="Proteomes" id="UP001565368">
    <property type="component" value="Unassembled WGS sequence"/>
</dbReference>
<dbReference type="GeneID" id="95982526"/>
<evidence type="ECO:0000256" key="1">
    <source>
        <dbReference type="SAM" id="MobiDB-lite"/>
    </source>
</evidence>
<comment type="caution">
    <text evidence="2">The sequence shown here is derived from an EMBL/GenBank/DDBJ whole genome shotgun (WGS) entry which is preliminary data.</text>
</comment>
<evidence type="ECO:0000313" key="3">
    <source>
        <dbReference type="Proteomes" id="UP001565368"/>
    </source>
</evidence>
<keyword evidence="3" id="KW-1185">Reference proteome</keyword>
<proteinExistence type="predicted"/>